<evidence type="ECO:0000256" key="11">
    <source>
        <dbReference type="ARBA" id="ARBA00080475"/>
    </source>
</evidence>
<evidence type="ECO:0000256" key="8">
    <source>
        <dbReference type="ARBA" id="ARBA00054674"/>
    </source>
</evidence>
<keyword evidence="6" id="KW-0460">Magnesium</keyword>
<keyword evidence="14" id="KW-1185">Reference proteome</keyword>
<sequence>MKVITSKLSVAGWGPRDPACAWLETLGEMAANRCQWHSCCHFLSRLSDWSVGGDGKPRYWDGVLSHDSVSILLYHVEKSCLLLVKQFRPVIYFNKLREATGKMRLDDDEMFSCTSVPPHSANTVELCAGLIDGTDSDPQVVAAREILEECGFSVDPSSLQLIDSFHSGVGLLGNRMTLFYAELNESQRVPGAGGGLRDEGEFIELIEWPISKIDTLLGPNPERPPCSTSLLYAVSWFKMNKSFKNANHFNNSAALSGMRFTPAKYIDYADDVALLGSDPSKTQTSLSKLNSSAALFDMRSKPANCNSSGELSEDKIISRIGKAGAIFANLRHLWCPRVISLFAKGRVYTGAAHTALWVRDVDSMRRGHTKAVGV</sequence>
<dbReference type="CDD" id="cd18887">
    <property type="entry name" value="NUDIX_UGPPase_Nudt14"/>
    <property type="match status" value="1"/>
</dbReference>
<dbReference type="Gene3D" id="3.90.79.10">
    <property type="entry name" value="Nucleoside Triphosphate Pyrophosphohydrolase"/>
    <property type="match status" value="1"/>
</dbReference>
<protein>
    <recommendedName>
        <fullName evidence="10">Uridine diphosphate glucose pyrophosphatase NUDT14</fullName>
        <ecNumber evidence="9">3.6.1.45</ecNumber>
    </recommendedName>
    <alternativeName>
        <fullName evidence="11">Nucleoside diphosphate-linked moiety X motif 14</fullName>
    </alternativeName>
</protein>
<comment type="catalytic activity">
    <reaction evidence="7">
        <text>UDP-sugar + H2O = UMP + alpha-D-aldose 1-phosphate.</text>
        <dbReference type="EC" id="3.6.1.45"/>
    </reaction>
</comment>
<evidence type="ECO:0000256" key="6">
    <source>
        <dbReference type="ARBA" id="ARBA00022842"/>
    </source>
</evidence>
<comment type="subcellular location">
    <subcellularLocation>
        <location evidence="2">Cytoplasm</location>
    </subcellularLocation>
</comment>
<evidence type="ECO:0000256" key="3">
    <source>
        <dbReference type="ARBA" id="ARBA00011738"/>
    </source>
</evidence>
<dbReference type="EC" id="3.6.1.45" evidence="9"/>
<evidence type="ECO:0000256" key="4">
    <source>
        <dbReference type="ARBA" id="ARBA00022490"/>
    </source>
</evidence>
<proteinExistence type="predicted"/>
<evidence type="ECO:0000259" key="12">
    <source>
        <dbReference type="PROSITE" id="PS51462"/>
    </source>
</evidence>
<dbReference type="GO" id="GO:0019693">
    <property type="term" value="P:ribose phosphate metabolic process"/>
    <property type="evidence" value="ECO:0007669"/>
    <property type="project" value="TreeGrafter"/>
</dbReference>
<keyword evidence="4" id="KW-0963">Cytoplasm</keyword>
<evidence type="ECO:0000256" key="2">
    <source>
        <dbReference type="ARBA" id="ARBA00004496"/>
    </source>
</evidence>
<dbReference type="FunFam" id="3.90.79.10:FF:000035">
    <property type="entry name" value="Uridine diphosphate glucose pyrophosphatase"/>
    <property type="match status" value="1"/>
</dbReference>
<dbReference type="SUPFAM" id="SSF55811">
    <property type="entry name" value="Nudix"/>
    <property type="match status" value="1"/>
</dbReference>
<evidence type="ECO:0000256" key="10">
    <source>
        <dbReference type="ARBA" id="ARBA00071467"/>
    </source>
</evidence>
<dbReference type="STRING" id="79923.A0A3R7CDX4"/>
<dbReference type="PROSITE" id="PS51462">
    <property type="entry name" value="NUDIX"/>
    <property type="match status" value="1"/>
</dbReference>
<evidence type="ECO:0000256" key="1">
    <source>
        <dbReference type="ARBA" id="ARBA00001946"/>
    </source>
</evidence>
<comment type="function">
    <text evidence="8">Hydrolyzes UDP-glucose to glucose 1-phosphate and UMP and ADP-ribose to ribose 5-phosphate and AMP. The physiological substrate is probably UDP-glucose. Poor activity on other substrates such as ADP-glucose, CDP-glucose, GDP-glucose and GDP-mannose.</text>
</comment>
<dbReference type="AlphaFoldDB" id="A0A3R7CDX4"/>
<dbReference type="Proteomes" id="UP000286415">
    <property type="component" value="Unassembled WGS sequence"/>
</dbReference>
<comment type="cofactor">
    <cofactor evidence="1">
        <name>Mg(2+)</name>
        <dbReference type="ChEBI" id="CHEBI:18420"/>
    </cofactor>
</comment>
<comment type="caution">
    <text evidence="13">The sequence shown here is derived from an EMBL/GenBank/DDBJ whole genome shotgun (WGS) entry which is preliminary data.</text>
</comment>
<reference evidence="13 14" key="2">
    <citation type="journal article" date="2021" name="Genomics">
        <title>High-quality reference genome for Clonorchis sinensis.</title>
        <authorList>
            <person name="Young N.D."/>
            <person name="Stroehlein A.J."/>
            <person name="Kinkar L."/>
            <person name="Wang T."/>
            <person name="Sohn W.M."/>
            <person name="Chang B.C.H."/>
            <person name="Kaur P."/>
            <person name="Weisz D."/>
            <person name="Dudchenko O."/>
            <person name="Aiden E.L."/>
            <person name="Korhonen P.K."/>
            <person name="Gasser R.B."/>
        </authorList>
    </citation>
    <scope>NUCLEOTIDE SEQUENCE [LARGE SCALE GENOMIC DNA]</scope>
    <source>
        <strain evidence="13">Cs-k2</strain>
    </source>
</reference>
<evidence type="ECO:0000313" key="14">
    <source>
        <dbReference type="Proteomes" id="UP000286415"/>
    </source>
</evidence>
<evidence type="ECO:0000256" key="7">
    <source>
        <dbReference type="ARBA" id="ARBA00051086"/>
    </source>
</evidence>
<feature type="domain" description="Nudix hydrolase" evidence="12">
    <location>
        <begin position="64"/>
        <end position="231"/>
    </location>
</feature>
<dbReference type="FunCoup" id="A0A3R7CDX4">
    <property type="interactions" value="225"/>
</dbReference>
<dbReference type="OrthoDB" id="10249920at2759"/>
<dbReference type="InterPro" id="IPR015797">
    <property type="entry name" value="NUDIX_hydrolase-like_dom_sf"/>
</dbReference>
<dbReference type="GO" id="GO:0008768">
    <property type="term" value="F:UDP-sugar diphosphatase activity"/>
    <property type="evidence" value="ECO:0007669"/>
    <property type="project" value="UniProtKB-EC"/>
</dbReference>
<dbReference type="GO" id="GO:0005737">
    <property type="term" value="C:cytoplasm"/>
    <property type="evidence" value="ECO:0007669"/>
    <property type="project" value="UniProtKB-SubCell"/>
</dbReference>
<organism evidence="13 14">
    <name type="scientific">Clonorchis sinensis</name>
    <name type="common">Chinese liver fluke</name>
    <dbReference type="NCBI Taxonomy" id="79923"/>
    <lineage>
        <taxon>Eukaryota</taxon>
        <taxon>Metazoa</taxon>
        <taxon>Spiralia</taxon>
        <taxon>Lophotrochozoa</taxon>
        <taxon>Platyhelminthes</taxon>
        <taxon>Trematoda</taxon>
        <taxon>Digenea</taxon>
        <taxon>Opisthorchiida</taxon>
        <taxon>Opisthorchiata</taxon>
        <taxon>Opisthorchiidae</taxon>
        <taxon>Clonorchis</taxon>
    </lineage>
</organism>
<dbReference type="EMBL" id="NIRI02000076">
    <property type="protein sequence ID" value="KAG5441849.1"/>
    <property type="molecule type" value="Genomic_DNA"/>
</dbReference>
<evidence type="ECO:0000256" key="9">
    <source>
        <dbReference type="ARBA" id="ARBA00066480"/>
    </source>
</evidence>
<dbReference type="InParanoid" id="A0A3R7CDX4"/>
<reference evidence="13 14" key="1">
    <citation type="journal article" date="2018" name="Biotechnol. Adv.">
        <title>Improved genomic resources and new bioinformatic workflow for the carcinogenic parasite Clonorchis sinensis: Biotechnological implications.</title>
        <authorList>
            <person name="Wang D."/>
            <person name="Korhonen P.K."/>
            <person name="Gasser R.B."/>
            <person name="Young N.D."/>
        </authorList>
    </citation>
    <scope>NUCLEOTIDE SEQUENCE [LARGE SCALE GENOMIC DNA]</scope>
    <source>
        <strain evidence="13">Cs-k2</strain>
    </source>
</reference>
<evidence type="ECO:0000313" key="13">
    <source>
        <dbReference type="EMBL" id="KAG5441849.1"/>
    </source>
</evidence>
<gene>
    <name evidence="13" type="ORF">CSKR_106299</name>
</gene>
<dbReference type="PANTHER" id="PTHR11839:SF15">
    <property type="entry name" value="URIDINE DIPHOSPHATE GLUCOSE PYROPHOSPHATASE NUDT14"/>
    <property type="match status" value="1"/>
</dbReference>
<dbReference type="InterPro" id="IPR000086">
    <property type="entry name" value="NUDIX_hydrolase_dom"/>
</dbReference>
<dbReference type="GO" id="GO:0006753">
    <property type="term" value="P:nucleoside phosphate metabolic process"/>
    <property type="evidence" value="ECO:0007669"/>
    <property type="project" value="TreeGrafter"/>
</dbReference>
<comment type="subunit">
    <text evidence="3">Homodimer.</text>
</comment>
<keyword evidence="5 13" id="KW-0378">Hydrolase</keyword>
<evidence type="ECO:0000256" key="5">
    <source>
        <dbReference type="ARBA" id="ARBA00022801"/>
    </source>
</evidence>
<name>A0A3R7CDX4_CLOSI</name>
<dbReference type="PANTHER" id="PTHR11839">
    <property type="entry name" value="UDP/ADP-SUGAR PYROPHOSPHATASE"/>
    <property type="match status" value="1"/>
</dbReference>
<accession>A0A3R7CDX4</accession>